<name>A0ABU6U5T5_9FABA</name>
<dbReference type="Proteomes" id="UP001341840">
    <property type="component" value="Unassembled WGS sequence"/>
</dbReference>
<gene>
    <name evidence="1" type="ORF">PIB30_014705</name>
</gene>
<reference evidence="1 2" key="1">
    <citation type="journal article" date="2023" name="Plants (Basel)">
        <title>Bridging the Gap: Combining Genomics and Transcriptomics Approaches to Understand Stylosanthes scabra, an Orphan Legume from the Brazilian Caatinga.</title>
        <authorList>
            <person name="Ferreira-Neto J.R.C."/>
            <person name="da Silva M.D."/>
            <person name="Binneck E."/>
            <person name="de Melo N.F."/>
            <person name="da Silva R.H."/>
            <person name="de Melo A.L.T.M."/>
            <person name="Pandolfi V."/>
            <person name="Bustamante F.O."/>
            <person name="Brasileiro-Vidal A.C."/>
            <person name="Benko-Iseppon A.M."/>
        </authorList>
    </citation>
    <scope>NUCLEOTIDE SEQUENCE [LARGE SCALE GENOMIC DNA]</scope>
    <source>
        <tissue evidence="1">Leaves</tissue>
    </source>
</reference>
<dbReference type="SUPFAM" id="SSF52058">
    <property type="entry name" value="L domain-like"/>
    <property type="match status" value="1"/>
</dbReference>
<comment type="caution">
    <text evidence="1">The sequence shown here is derived from an EMBL/GenBank/DDBJ whole genome shotgun (WGS) entry which is preliminary data.</text>
</comment>
<evidence type="ECO:0000313" key="2">
    <source>
        <dbReference type="Proteomes" id="UP001341840"/>
    </source>
</evidence>
<accession>A0ABU6U5T5</accession>
<dbReference type="Gene3D" id="3.80.10.10">
    <property type="entry name" value="Ribonuclease Inhibitor"/>
    <property type="match status" value="1"/>
</dbReference>
<protein>
    <submittedName>
        <fullName evidence="1">Uncharacterized protein</fullName>
    </submittedName>
</protein>
<evidence type="ECO:0000313" key="1">
    <source>
        <dbReference type="EMBL" id="MED6156486.1"/>
    </source>
</evidence>
<dbReference type="EMBL" id="JASCZI010120868">
    <property type="protein sequence ID" value="MED6156486.1"/>
    <property type="molecule type" value="Genomic_DNA"/>
</dbReference>
<keyword evidence="2" id="KW-1185">Reference proteome</keyword>
<organism evidence="1 2">
    <name type="scientific">Stylosanthes scabra</name>
    <dbReference type="NCBI Taxonomy" id="79078"/>
    <lineage>
        <taxon>Eukaryota</taxon>
        <taxon>Viridiplantae</taxon>
        <taxon>Streptophyta</taxon>
        <taxon>Embryophyta</taxon>
        <taxon>Tracheophyta</taxon>
        <taxon>Spermatophyta</taxon>
        <taxon>Magnoliopsida</taxon>
        <taxon>eudicotyledons</taxon>
        <taxon>Gunneridae</taxon>
        <taxon>Pentapetalae</taxon>
        <taxon>rosids</taxon>
        <taxon>fabids</taxon>
        <taxon>Fabales</taxon>
        <taxon>Fabaceae</taxon>
        <taxon>Papilionoideae</taxon>
        <taxon>50 kb inversion clade</taxon>
        <taxon>dalbergioids sensu lato</taxon>
        <taxon>Dalbergieae</taxon>
        <taxon>Pterocarpus clade</taxon>
        <taxon>Stylosanthes</taxon>
    </lineage>
</organism>
<dbReference type="InterPro" id="IPR032675">
    <property type="entry name" value="LRR_dom_sf"/>
</dbReference>
<proteinExistence type="predicted"/>
<sequence>MQSGCYPTFSGFHLIVYTKPFPPTPLSDHITVSKGQVHHPFTILKNKLVGQILDFISQIEMLSRMDLHDNKLLILDLSHKHLTRSIPSDVIGHFKDMQMYLNLSYNNSAGSVPEELGMLEIVHAIDIFKQCHSQ</sequence>